<dbReference type="PROSITE" id="PS51186">
    <property type="entry name" value="GNAT"/>
    <property type="match status" value="1"/>
</dbReference>
<dbReference type="RefSeq" id="WP_270027924.1">
    <property type="nucleotide sequence ID" value="NZ_JAPDDP010000055.1"/>
</dbReference>
<evidence type="ECO:0000259" key="1">
    <source>
        <dbReference type="PROSITE" id="PS51186"/>
    </source>
</evidence>
<evidence type="ECO:0000313" key="2">
    <source>
        <dbReference type="EMBL" id="MDA0183534.1"/>
    </source>
</evidence>
<evidence type="ECO:0000313" key="3">
    <source>
        <dbReference type="Proteomes" id="UP001147653"/>
    </source>
</evidence>
<protein>
    <submittedName>
        <fullName evidence="2">GNAT family N-acetyltransferase</fullName>
    </submittedName>
</protein>
<organism evidence="2 3">
    <name type="scientific">Solirubrobacter phytolaccae</name>
    <dbReference type="NCBI Taxonomy" id="1404360"/>
    <lineage>
        <taxon>Bacteria</taxon>
        <taxon>Bacillati</taxon>
        <taxon>Actinomycetota</taxon>
        <taxon>Thermoleophilia</taxon>
        <taxon>Solirubrobacterales</taxon>
        <taxon>Solirubrobacteraceae</taxon>
        <taxon>Solirubrobacter</taxon>
    </lineage>
</organism>
<comment type="caution">
    <text evidence="2">The sequence shown here is derived from an EMBL/GenBank/DDBJ whole genome shotgun (WGS) entry which is preliminary data.</text>
</comment>
<dbReference type="InterPro" id="IPR000182">
    <property type="entry name" value="GNAT_dom"/>
</dbReference>
<feature type="domain" description="N-acetyltransferase" evidence="1">
    <location>
        <begin position="1"/>
        <end position="168"/>
    </location>
</feature>
<dbReference type="CDD" id="cd04301">
    <property type="entry name" value="NAT_SF"/>
    <property type="match status" value="1"/>
</dbReference>
<keyword evidence="3" id="KW-1185">Reference proteome</keyword>
<dbReference type="GO" id="GO:0016747">
    <property type="term" value="F:acyltransferase activity, transferring groups other than amino-acyl groups"/>
    <property type="evidence" value="ECO:0007669"/>
    <property type="project" value="InterPro"/>
</dbReference>
<accession>A0A9X3NE35</accession>
<dbReference type="Pfam" id="PF00583">
    <property type="entry name" value="Acetyltransf_1"/>
    <property type="match status" value="1"/>
</dbReference>
<name>A0A9X3NE35_9ACTN</name>
<dbReference type="AlphaFoldDB" id="A0A9X3NE35"/>
<dbReference type="SUPFAM" id="SSF55729">
    <property type="entry name" value="Acyl-CoA N-acyltransferases (Nat)"/>
    <property type="match status" value="1"/>
</dbReference>
<dbReference type="InterPro" id="IPR016181">
    <property type="entry name" value="Acyl_CoA_acyltransferase"/>
</dbReference>
<gene>
    <name evidence="2" type="ORF">OJ997_24710</name>
</gene>
<dbReference type="Gene3D" id="3.40.630.30">
    <property type="match status" value="1"/>
</dbReference>
<dbReference type="EMBL" id="JAPDDP010000055">
    <property type="protein sequence ID" value="MDA0183534.1"/>
    <property type="molecule type" value="Genomic_DNA"/>
</dbReference>
<sequence length="283" mass="29987">MTIRPMRVEDVLAVHDLNVLTFEALDISMGVEPPPRPDPAVALPRYRNLATTDPDGAWVAEEDGEVVGVALALRREDVWGLSLLLVRPDRQSSGIGGALLARAHAYAEGARGRIIMASPDPRALRAYSRLGLDLHPYVAAVGTPKPAAPPAGVRVGDATDIPLTETVDRHVRGAARGQDIATLLEMRQTLLIVPERGYAVVNTDGAVRIVAALDDEAAADLLRAALARATGRVELETLTAKQQWAVAVALEAGLELRINSGGAMFTSGDVGTFTPYLPSGAFL</sequence>
<proteinExistence type="predicted"/>
<dbReference type="Proteomes" id="UP001147653">
    <property type="component" value="Unassembled WGS sequence"/>
</dbReference>
<reference evidence="2" key="1">
    <citation type="submission" date="2022-10" db="EMBL/GenBank/DDBJ databases">
        <title>The WGS of Solirubrobacter phytolaccae KCTC 29190.</title>
        <authorList>
            <person name="Jiang Z."/>
        </authorList>
    </citation>
    <scope>NUCLEOTIDE SEQUENCE</scope>
    <source>
        <strain evidence="2">KCTC 29190</strain>
    </source>
</reference>